<dbReference type="EMBL" id="LR797079">
    <property type="protein sequence ID" value="CAB4185639.1"/>
    <property type="molecule type" value="Genomic_DNA"/>
</dbReference>
<protein>
    <recommendedName>
        <fullName evidence="1">DNA ligase (NAD(+))</fullName>
        <ecNumber evidence="1">6.5.1.2</ecNumber>
    </recommendedName>
</protein>
<accession>A0A6J5RI06</accession>
<keyword evidence="6" id="KW-0234">DNA repair</keyword>
<evidence type="ECO:0000256" key="3">
    <source>
        <dbReference type="ARBA" id="ARBA00022705"/>
    </source>
</evidence>
<dbReference type="PROSITE" id="PS01056">
    <property type="entry name" value="DNA_LIGASE_N2"/>
    <property type="match status" value="1"/>
</dbReference>
<dbReference type="InterPro" id="IPR013840">
    <property type="entry name" value="DNAligase_N"/>
</dbReference>
<evidence type="ECO:0000313" key="9">
    <source>
        <dbReference type="EMBL" id="CAB4174394.1"/>
    </source>
</evidence>
<dbReference type="SUPFAM" id="SSF50249">
    <property type="entry name" value="Nucleic acid-binding proteins"/>
    <property type="match status" value="1"/>
</dbReference>
<keyword evidence="3" id="KW-0235">DNA replication</keyword>
<evidence type="ECO:0000256" key="2">
    <source>
        <dbReference type="ARBA" id="ARBA00022598"/>
    </source>
</evidence>
<dbReference type="EMBL" id="LR798422">
    <property type="protein sequence ID" value="CAB5230818.1"/>
    <property type="molecule type" value="Genomic_DNA"/>
</dbReference>
<evidence type="ECO:0000313" key="12">
    <source>
        <dbReference type="EMBL" id="CAB4216192.1"/>
    </source>
</evidence>
<dbReference type="InterPro" id="IPR004150">
    <property type="entry name" value="NAD_DNA_ligase_OB"/>
</dbReference>
<dbReference type="InterPro" id="IPR012340">
    <property type="entry name" value="NA-bd_OB-fold"/>
</dbReference>
<dbReference type="InterPro" id="IPR033136">
    <property type="entry name" value="DNA_ligase_CS"/>
</dbReference>
<evidence type="ECO:0000256" key="1">
    <source>
        <dbReference type="ARBA" id="ARBA00012722"/>
    </source>
</evidence>
<dbReference type="Gene3D" id="2.40.50.140">
    <property type="entry name" value="Nucleic acid-binding proteins"/>
    <property type="match status" value="1"/>
</dbReference>
<evidence type="ECO:0000313" key="11">
    <source>
        <dbReference type="EMBL" id="CAB4193181.1"/>
    </source>
</evidence>
<dbReference type="Pfam" id="PF03120">
    <property type="entry name" value="OB_DNA_ligase"/>
    <property type="match status" value="1"/>
</dbReference>
<dbReference type="Pfam" id="PF01653">
    <property type="entry name" value="DNA_ligase_aden"/>
    <property type="match status" value="1"/>
</dbReference>
<dbReference type="Gene3D" id="3.30.470.30">
    <property type="entry name" value="DNA ligase/mRNA capping enzyme"/>
    <property type="match status" value="1"/>
</dbReference>
<sequence length="315" mass="34494">MIKKYLDEASISYYSGSPIMPDAVFDRLAEASGYARIGAKQHENLGKHYHPMYSLQKYYEDEGASPLAGITDITTSPKLDGAAVSLLYIDGNLAQVLSRGDGIEGTNLTEKFIARKDLVPLKVPRLDVFQVTGEIVAIKEIPNSRNYAAGALNLKDMGEFKTRAISFYAYGVYPPQGTTFVRDMMLLTTQGFQTIIAKELHNIYPCDGVVFRINNNATFESMGYTAKHPRGAYAKKDRQTAVETTILSVEWGVGKSGKVTPVAILEPIYIGDKLVSKATLNNPGFIEMLNICIGDRVGVILGGEIIPCITHKVEA</sequence>
<evidence type="ECO:0000313" key="13">
    <source>
        <dbReference type="EMBL" id="CAB5230818.1"/>
    </source>
</evidence>
<keyword evidence="5" id="KW-0520">NAD</keyword>
<keyword evidence="4" id="KW-0227">DNA damage</keyword>
<proteinExistence type="predicted"/>
<dbReference type="SUPFAM" id="SSF56091">
    <property type="entry name" value="DNA ligase/mRNA capping enzyme, catalytic domain"/>
    <property type="match status" value="1"/>
</dbReference>
<dbReference type="SMART" id="SM00532">
    <property type="entry name" value="LIGANc"/>
    <property type="match status" value="1"/>
</dbReference>
<dbReference type="EC" id="6.5.1.2" evidence="1"/>
<evidence type="ECO:0000313" key="10">
    <source>
        <dbReference type="EMBL" id="CAB4185639.1"/>
    </source>
</evidence>
<name>A0A6J5RI06_9CAUD</name>
<dbReference type="InterPro" id="IPR013839">
    <property type="entry name" value="DNAligase_adenylation"/>
</dbReference>
<evidence type="ECO:0000256" key="5">
    <source>
        <dbReference type="ARBA" id="ARBA00023027"/>
    </source>
</evidence>
<evidence type="ECO:0000256" key="4">
    <source>
        <dbReference type="ARBA" id="ARBA00022763"/>
    </source>
</evidence>
<reference evidence="11" key="1">
    <citation type="submission" date="2020-05" db="EMBL/GenBank/DDBJ databases">
        <authorList>
            <person name="Chiriac C."/>
            <person name="Salcher M."/>
            <person name="Ghai R."/>
            <person name="Kavagutti S V."/>
        </authorList>
    </citation>
    <scope>NUCLEOTIDE SEQUENCE</scope>
</reference>
<dbReference type="EMBL" id="LR797194">
    <property type="protein sequence ID" value="CAB4193181.1"/>
    <property type="molecule type" value="Genomic_DNA"/>
</dbReference>
<evidence type="ECO:0000256" key="7">
    <source>
        <dbReference type="ARBA" id="ARBA00034005"/>
    </source>
</evidence>
<dbReference type="EMBL" id="LR797435">
    <property type="protein sequence ID" value="CAB4216192.1"/>
    <property type="molecule type" value="Genomic_DNA"/>
</dbReference>
<evidence type="ECO:0000259" key="8">
    <source>
        <dbReference type="SMART" id="SM00532"/>
    </source>
</evidence>
<organism evidence="11">
    <name type="scientific">uncultured Caudovirales phage</name>
    <dbReference type="NCBI Taxonomy" id="2100421"/>
    <lineage>
        <taxon>Viruses</taxon>
        <taxon>Duplodnaviria</taxon>
        <taxon>Heunggongvirae</taxon>
        <taxon>Uroviricota</taxon>
        <taxon>Caudoviricetes</taxon>
        <taxon>Peduoviridae</taxon>
        <taxon>Maltschvirus</taxon>
        <taxon>Maltschvirus maltsch</taxon>
    </lineage>
</organism>
<gene>
    <name evidence="10" type="ORF">UFOVP1123_113</name>
    <name evidence="11" type="ORF">UFOVP1239_37</name>
    <name evidence="12" type="ORF">UFOVP1484_117</name>
    <name evidence="13" type="ORF">UFOVP1577_123</name>
    <name evidence="9" type="ORF">UFOVP961_43</name>
</gene>
<dbReference type="GO" id="GO:0006260">
    <property type="term" value="P:DNA replication"/>
    <property type="evidence" value="ECO:0007669"/>
    <property type="project" value="UniProtKB-KW"/>
</dbReference>
<dbReference type="EMBL" id="LR796912">
    <property type="protein sequence ID" value="CAB4174394.1"/>
    <property type="molecule type" value="Genomic_DNA"/>
</dbReference>
<keyword evidence="2 11" id="KW-0436">Ligase</keyword>
<dbReference type="GO" id="GO:0006281">
    <property type="term" value="P:DNA repair"/>
    <property type="evidence" value="ECO:0007669"/>
    <property type="project" value="UniProtKB-KW"/>
</dbReference>
<evidence type="ECO:0000256" key="6">
    <source>
        <dbReference type="ARBA" id="ARBA00023204"/>
    </source>
</evidence>
<dbReference type="GO" id="GO:0003911">
    <property type="term" value="F:DNA ligase (NAD+) activity"/>
    <property type="evidence" value="ECO:0007669"/>
    <property type="project" value="UniProtKB-EC"/>
</dbReference>
<feature type="domain" description="NAD-dependent DNA ligase N-terminal" evidence="8">
    <location>
        <begin position="2"/>
        <end position="315"/>
    </location>
</feature>
<comment type="catalytic activity">
    <reaction evidence="7">
        <text>NAD(+) + (deoxyribonucleotide)n-3'-hydroxyl + 5'-phospho-(deoxyribonucleotide)m = (deoxyribonucleotide)n+m + AMP + beta-nicotinamide D-nucleotide.</text>
        <dbReference type="EC" id="6.5.1.2"/>
    </reaction>
</comment>